<dbReference type="InterPro" id="IPR050354">
    <property type="entry name" value="F-box/kelch-repeat_ARATH"/>
</dbReference>
<keyword evidence="3" id="KW-1185">Reference proteome</keyword>
<protein>
    <submittedName>
        <fullName evidence="4">F-box/LRR-repeat/kelch-repeat protein At2g29770-like</fullName>
    </submittedName>
</protein>
<dbReference type="PANTHER" id="PTHR24414">
    <property type="entry name" value="F-BOX/KELCH-REPEAT PROTEIN SKIP4"/>
    <property type="match status" value="1"/>
</dbReference>
<gene>
    <name evidence="4" type="primary">LOC104753372</name>
</gene>
<reference evidence="4" key="2">
    <citation type="submission" date="2025-08" db="UniProtKB">
        <authorList>
            <consortium name="RefSeq"/>
        </authorList>
    </citation>
    <scope>IDENTIFICATION</scope>
    <source>
        <tissue evidence="4">Leaf</tissue>
    </source>
</reference>
<dbReference type="InterPro" id="IPR006652">
    <property type="entry name" value="Kelch_1"/>
</dbReference>
<dbReference type="SUPFAM" id="SSF117281">
    <property type="entry name" value="Kelch motif"/>
    <property type="match status" value="1"/>
</dbReference>
<name>A0ABM0WP19_CAMSA</name>
<dbReference type="Gene3D" id="2.120.10.80">
    <property type="entry name" value="Kelch-type beta propeller"/>
    <property type="match status" value="1"/>
</dbReference>
<feature type="domain" description="FKB95-like N-terminal Kelch" evidence="2">
    <location>
        <begin position="115"/>
        <end position="385"/>
    </location>
</feature>
<feature type="compositionally biased region" description="Acidic residues" evidence="1">
    <location>
        <begin position="23"/>
        <end position="38"/>
    </location>
</feature>
<dbReference type="Pfam" id="PF25210">
    <property type="entry name" value="Kelch_FKB95"/>
    <property type="match status" value="1"/>
</dbReference>
<proteinExistence type="predicted"/>
<sequence length="402" mass="45862">MALISEISDDASNGGDPRKNPQEEVENQNENPKEEDQEVEKLAPVTLYIPEGLVESILLLVERCNYPKLSLFSRSFHHVISSPELYQRRSQLGLTEPVLYALIRFRFPRNRLPCWYILNRNVPRNISLRLTEVRSLPPMNLGSAVVTIGYEMYVIGGDNGRYRSTSDVLLIDCRFHTRRSLPRMQRSRYSAAAGVIDGKIYVIGGCEQRDDNWVEVFDTDTQTWSSVPVPGPFPGPFPIFNQNGAFMAYIVMQERIYIMDLMDCFAYEQRQGILHHVREFECHQMCHNGCCVVEDLLYSIDPLCLSESPIVACDPNDFVWRPVVGEFFSPNLNYYECKLANICGNLMVIGPTKDRQGRQDVWCVEIVLKRLEGGEIQGKVVSRSLVLKSVDLGSIDLCRSTF</sequence>
<evidence type="ECO:0000259" key="2">
    <source>
        <dbReference type="Pfam" id="PF25210"/>
    </source>
</evidence>
<evidence type="ECO:0000256" key="1">
    <source>
        <dbReference type="SAM" id="MobiDB-lite"/>
    </source>
</evidence>
<dbReference type="InterPro" id="IPR057499">
    <property type="entry name" value="Kelch_FKB95"/>
</dbReference>
<evidence type="ECO:0000313" key="3">
    <source>
        <dbReference type="Proteomes" id="UP000694864"/>
    </source>
</evidence>
<dbReference type="GeneID" id="104753372"/>
<dbReference type="SMART" id="SM00612">
    <property type="entry name" value="Kelch"/>
    <property type="match status" value="2"/>
</dbReference>
<dbReference type="RefSeq" id="XP_010473938.1">
    <property type="nucleotide sequence ID" value="XM_010475636.1"/>
</dbReference>
<dbReference type="InterPro" id="IPR015915">
    <property type="entry name" value="Kelch-typ_b-propeller"/>
</dbReference>
<dbReference type="Proteomes" id="UP000694864">
    <property type="component" value="Chromosome 16"/>
</dbReference>
<dbReference type="PANTHER" id="PTHR24414:SF65">
    <property type="entry name" value="F-BOX DOMAIN-CONTAINING PROTEIN"/>
    <property type="match status" value="1"/>
</dbReference>
<feature type="region of interest" description="Disordered" evidence="1">
    <location>
        <begin position="1"/>
        <end position="39"/>
    </location>
</feature>
<reference evidence="3" key="1">
    <citation type="journal article" date="2014" name="Nat. Commun.">
        <title>The emerging biofuel crop Camelina sativa retains a highly undifferentiated hexaploid genome structure.</title>
        <authorList>
            <person name="Kagale S."/>
            <person name="Koh C."/>
            <person name="Nixon J."/>
            <person name="Bollina V."/>
            <person name="Clarke W.E."/>
            <person name="Tuteja R."/>
            <person name="Spillane C."/>
            <person name="Robinson S.J."/>
            <person name="Links M.G."/>
            <person name="Clarke C."/>
            <person name="Higgins E.E."/>
            <person name="Huebert T."/>
            <person name="Sharpe A.G."/>
            <person name="Parkin I.A."/>
        </authorList>
    </citation>
    <scope>NUCLEOTIDE SEQUENCE [LARGE SCALE GENOMIC DNA]</scope>
    <source>
        <strain evidence="3">cv. DH55</strain>
    </source>
</reference>
<evidence type="ECO:0000313" key="4">
    <source>
        <dbReference type="RefSeq" id="XP_010473938.1"/>
    </source>
</evidence>
<organism evidence="3 4">
    <name type="scientific">Camelina sativa</name>
    <name type="common">False flax</name>
    <name type="synonym">Myagrum sativum</name>
    <dbReference type="NCBI Taxonomy" id="90675"/>
    <lineage>
        <taxon>Eukaryota</taxon>
        <taxon>Viridiplantae</taxon>
        <taxon>Streptophyta</taxon>
        <taxon>Embryophyta</taxon>
        <taxon>Tracheophyta</taxon>
        <taxon>Spermatophyta</taxon>
        <taxon>Magnoliopsida</taxon>
        <taxon>eudicotyledons</taxon>
        <taxon>Gunneridae</taxon>
        <taxon>Pentapetalae</taxon>
        <taxon>rosids</taxon>
        <taxon>malvids</taxon>
        <taxon>Brassicales</taxon>
        <taxon>Brassicaceae</taxon>
        <taxon>Camelineae</taxon>
        <taxon>Camelina</taxon>
    </lineage>
</organism>
<accession>A0ABM0WP19</accession>